<feature type="domain" description="Nudix hydrolase" evidence="7">
    <location>
        <begin position="12"/>
        <end position="156"/>
    </location>
</feature>
<evidence type="ECO:0000313" key="9">
    <source>
        <dbReference type="Proteomes" id="UP001501196"/>
    </source>
</evidence>
<keyword evidence="5" id="KW-0460">Magnesium</keyword>
<dbReference type="EMBL" id="BAAAPW010000005">
    <property type="protein sequence ID" value="GAA2041135.1"/>
    <property type="molecule type" value="Genomic_DNA"/>
</dbReference>
<evidence type="ECO:0000256" key="2">
    <source>
        <dbReference type="ARBA" id="ARBA00001946"/>
    </source>
</evidence>
<dbReference type="InterPro" id="IPR015797">
    <property type="entry name" value="NUDIX_hydrolase-like_dom_sf"/>
</dbReference>
<keyword evidence="3" id="KW-0479">Metal-binding</keyword>
<dbReference type="Gene3D" id="3.90.79.10">
    <property type="entry name" value="Nucleoside Triphosphate Pyrophosphohydrolase"/>
    <property type="match status" value="2"/>
</dbReference>
<evidence type="ECO:0000256" key="3">
    <source>
        <dbReference type="ARBA" id="ARBA00022723"/>
    </source>
</evidence>
<dbReference type="PANTHER" id="PTHR12318:SF0">
    <property type="entry name" value="ACYL-COENZYME A DIPHOSPHATASE NUDT19"/>
    <property type="match status" value="1"/>
</dbReference>
<evidence type="ECO:0000259" key="7">
    <source>
        <dbReference type="PROSITE" id="PS51462"/>
    </source>
</evidence>
<reference evidence="9" key="1">
    <citation type="journal article" date="2019" name="Int. J. Syst. Evol. Microbiol.">
        <title>The Global Catalogue of Microorganisms (GCM) 10K type strain sequencing project: providing services to taxonomists for standard genome sequencing and annotation.</title>
        <authorList>
            <consortium name="The Broad Institute Genomics Platform"/>
            <consortium name="The Broad Institute Genome Sequencing Center for Infectious Disease"/>
            <person name="Wu L."/>
            <person name="Ma J."/>
        </authorList>
    </citation>
    <scope>NUCLEOTIDE SEQUENCE [LARGE SCALE GENOMIC DNA]</scope>
    <source>
        <strain evidence="9">JCM 15672</strain>
    </source>
</reference>
<accession>A0ABP5G754</accession>
<dbReference type="RefSeq" id="WP_344375814.1">
    <property type="nucleotide sequence ID" value="NZ_BAAAPW010000005.1"/>
</dbReference>
<dbReference type="Proteomes" id="UP001501196">
    <property type="component" value="Unassembled WGS sequence"/>
</dbReference>
<name>A0ABP5G754_9MICO</name>
<keyword evidence="9" id="KW-1185">Reference proteome</keyword>
<dbReference type="PANTHER" id="PTHR12318">
    <property type="entry name" value="TESTOSTERONE-REGULATED PROTEIN RP2"/>
    <property type="match status" value="1"/>
</dbReference>
<dbReference type="CDD" id="cd18870">
    <property type="entry name" value="NUDIX_AcylCoAdiphos_Nudt19"/>
    <property type="match status" value="1"/>
</dbReference>
<comment type="cofactor">
    <cofactor evidence="1">
        <name>Mn(2+)</name>
        <dbReference type="ChEBI" id="CHEBI:29035"/>
    </cofactor>
</comment>
<comment type="caution">
    <text evidence="8">The sequence shown here is derived from an EMBL/GenBank/DDBJ whole genome shotgun (WGS) entry which is preliminary data.</text>
</comment>
<keyword evidence="4" id="KW-0378">Hydrolase</keyword>
<organism evidence="8 9">
    <name type="scientific">Agromyces tropicus</name>
    <dbReference type="NCBI Taxonomy" id="555371"/>
    <lineage>
        <taxon>Bacteria</taxon>
        <taxon>Bacillati</taxon>
        <taxon>Actinomycetota</taxon>
        <taxon>Actinomycetes</taxon>
        <taxon>Micrococcales</taxon>
        <taxon>Microbacteriaceae</taxon>
        <taxon>Agromyces</taxon>
    </lineage>
</organism>
<dbReference type="InterPro" id="IPR000086">
    <property type="entry name" value="NUDIX_hydrolase_dom"/>
</dbReference>
<evidence type="ECO:0000313" key="8">
    <source>
        <dbReference type="EMBL" id="GAA2041135.1"/>
    </source>
</evidence>
<proteinExistence type="predicted"/>
<evidence type="ECO:0000256" key="1">
    <source>
        <dbReference type="ARBA" id="ARBA00001936"/>
    </source>
</evidence>
<evidence type="ECO:0000256" key="4">
    <source>
        <dbReference type="ARBA" id="ARBA00022801"/>
    </source>
</evidence>
<protein>
    <recommendedName>
        <fullName evidence="7">Nudix hydrolase domain-containing protein</fullName>
    </recommendedName>
</protein>
<comment type="cofactor">
    <cofactor evidence="2">
        <name>Mg(2+)</name>
        <dbReference type="ChEBI" id="CHEBI:18420"/>
    </cofactor>
</comment>
<evidence type="ECO:0000256" key="6">
    <source>
        <dbReference type="ARBA" id="ARBA00023211"/>
    </source>
</evidence>
<sequence length="238" mass="26579">MDAEVDPGAEPPVGSAATVALLREGALGPEVLLGERPHDRGSFAGAWVFPGGAVDEADAEGDPIGSREAALRAAVRETREEVGLELEVGDLVEFALWNPPKGVPKRMRTWFFAAPAPAGEVRIARDEFVDAEWLSPTEALERHADGAMTLFPPTWVTLHELRRARSVEAALRMLDAQELRAYVGRFDDDRTTLYWQEDEHFHTDVRDHRAVPDDGPDADGPRHRLMMDRLPWVYLHRF</sequence>
<dbReference type="SUPFAM" id="SSF55811">
    <property type="entry name" value="Nudix"/>
    <property type="match status" value="1"/>
</dbReference>
<dbReference type="InterPro" id="IPR039121">
    <property type="entry name" value="NUDT19"/>
</dbReference>
<dbReference type="PROSITE" id="PS51462">
    <property type="entry name" value="NUDIX"/>
    <property type="match status" value="1"/>
</dbReference>
<keyword evidence="6" id="KW-0464">Manganese</keyword>
<dbReference type="Pfam" id="PF00293">
    <property type="entry name" value="NUDIX"/>
    <property type="match status" value="1"/>
</dbReference>
<gene>
    <name evidence="8" type="ORF">GCM10009819_28500</name>
</gene>
<evidence type="ECO:0000256" key="5">
    <source>
        <dbReference type="ARBA" id="ARBA00022842"/>
    </source>
</evidence>